<evidence type="ECO:0000313" key="3">
    <source>
        <dbReference type="Proteomes" id="UP000006757"/>
    </source>
</evidence>
<feature type="region of interest" description="Disordered" evidence="1">
    <location>
        <begin position="1"/>
        <end position="211"/>
    </location>
</feature>
<feature type="compositionally biased region" description="Polar residues" evidence="1">
    <location>
        <begin position="85"/>
        <end position="97"/>
    </location>
</feature>
<keyword evidence="3" id="KW-1185">Reference proteome</keyword>
<feature type="compositionally biased region" description="Low complexity" evidence="1">
    <location>
        <begin position="1"/>
        <end position="44"/>
    </location>
</feature>
<dbReference type="AlphaFoldDB" id="K1VS21"/>
<organism evidence="2 3">
    <name type="scientific">Trichosporon asahii var. asahii (strain CBS 8904)</name>
    <name type="common">Yeast</name>
    <dbReference type="NCBI Taxonomy" id="1220162"/>
    <lineage>
        <taxon>Eukaryota</taxon>
        <taxon>Fungi</taxon>
        <taxon>Dikarya</taxon>
        <taxon>Basidiomycota</taxon>
        <taxon>Agaricomycotina</taxon>
        <taxon>Tremellomycetes</taxon>
        <taxon>Trichosporonales</taxon>
        <taxon>Trichosporonaceae</taxon>
        <taxon>Trichosporon</taxon>
    </lineage>
</organism>
<dbReference type="InParanoid" id="K1VS21"/>
<evidence type="ECO:0000256" key="1">
    <source>
        <dbReference type="SAM" id="MobiDB-lite"/>
    </source>
</evidence>
<dbReference type="Proteomes" id="UP000006757">
    <property type="component" value="Unassembled WGS sequence"/>
</dbReference>
<accession>K1VS21</accession>
<sequence>MAPAATASASLPPLSALLNPDSRPQRPRNSASTGSSSPGSPRTPLDVDMSFEFDVKSQHSQRRQPPPPLALDRPDGRPSMERRSISSLLNGGSSRQSPTEKDHPSTGATPASHPLPITPHHEYPAPPPHYHAHSHSGEMRSGFYPPPAPRDHRPITAPIAPPPPGYYKGGLDRRHSYQPGPPPSDYFSPPQHSPPGPPTHTGVPPGRQLYL</sequence>
<reference evidence="2 3" key="1">
    <citation type="journal article" date="2012" name="Eukaryot. Cell">
        <title>Genome sequence of the Trichosporon asahii environmental strain CBS 8904.</title>
        <authorList>
            <person name="Yang R.Y."/>
            <person name="Li H.T."/>
            <person name="Zhu H."/>
            <person name="Zhou G.P."/>
            <person name="Wang M."/>
            <person name="Wang L."/>
        </authorList>
    </citation>
    <scope>NUCLEOTIDE SEQUENCE [LARGE SCALE GENOMIC DNA]</scope>
    <source>
        <strain evidence="2 3">CBS 8904</strain>
    </source>
</reference>
<name>K1VS21_TRIAC</name>
<dbReference type="HOGENOM" id="CLU_1305656_0_0_1"/>
<dbReference type="STRING" id="1220162.K1VS21"/>
<dbReference type="EMBL" id="AMBO01000253">
    <property type="protein sequence ID" value="EKD03396.1"/>
    <property type="molecule type" value="Genomic_DNA"/>
</dbReference>
<protein>
    <submittedName>
        <fullName evidence="2">Uncharacterized protein</fullName>
    </submittedName>
</protein>
<comment type="caution">
    <text evidence="2">The sequence shown here is derived from an EMBL/GenBank/DDBJ whole genome shotgun (WGS) entry which is preliminary data.</text>
</comment>
<gene>
    <name evidence="2" type="ORF">A1Q2_02302</name>
</gene>
<feature type="compositionally biased region" description="Basic and acidic residues" evidence="1">
    <location>
        <begin position="72"/>
        <end position="84"/>
    </location>
</feature>
<proteinExistence type="predicted"/>
<evidence type="ECO:0000313" key="2">
    <source>
        <dbReference type="EMBL" id="EKD03396.1"/>
    </source>
</evidence>